<organism evidence="7">
    <name type="scientific">Timema cristinae</name>
    <name type="common">Walking stick</name>
    <dbReference type="NCBI Taxonomy" id="61476"/>
    <lineage>
        <taxon>Eukaryota</taxon>
        <taxon>Metazoa</taxon>
        <taxon>Ecdysozoa</taxon>
        <taxon>Arthropoda</taxon>
        <taxon>Hexapoda</taxon>
        <taxon>Insecta</taxon>
        <taxon>Pterygota</taxon>
        <taxon>Neoptera</taxon>
        <taxon>Polyneoptera</taxon>
        <taxon>Phasmatodea</taxon>
        <taxon>Timematodea</taxon>
        <taxon>Timematoidea</taxon>
        <taxon>Timematidae</taxon>
        <taxon>Timema</taxon>
    </lineage>
</organism>
<dbReference type="Pfam" id="PF04142">
    <property type="entry name" value="Nuc_sug_transp"/>
    <property type="match status" value="1"/>
</dbReference>
<comment type="subcellular location">
    <subcellularLocation>
        <location evidence="1">Membrane</location>
        <topology evidence="1">Multi-pass membrane protein</topology>
    </subcellularLocation>
</comment>
<feature type="transmembrane region" description="Helical" evidence="6">
    <location>
        <begin position="137"/>
        <end position="156"/>
    </location>
</feature>
<keyword evidence="2" id="KW-0813">Transport</keyword>
<evidence type="ECO:0000256" key="5">
    <source>
        <dbReference type="ARBA" id="ARBA00023136"/>
    </source>
</evidence>
<feature type="transmembrane region" description="Helical" evidence="6">
    <location>
        <begin position="168"/>
        <end position="188"/>
    </location>
</feature>
<accession>A0A7R9CA04</accession>
<keyword evidence="2" id="KW-0762">Sugar transport</keyword>
<feature type="transmembrane region" description="Helical" evidence="6">
    <location>
        <begin position="6"/>
        <end position="27"/>
    </location>
</feature>
<proteinExistence type="predicted"/>
<evidence type="ECO:0000256" key="3">
    <source>
        <dbReference type="ARBA" id="ARBA00022692"/>
    </source>
</evidence>
<dbReference type="AlphaFoldDB" id="A0A7R9CA04"/>
<dbReference type="GO" id="GO:0000139">
    <property type="term" value="C:Golgi membrane"/>
    <property type="evidence" value="ECO:0007669"/>
    <property type="project" value="InterPro"/>
</dbReference>
<gene>
    <name evidence="7" type="ORF">TCEB3V08_LOCUS898</name>
</gene>
<evidence type="ECO:0000313" key="7">
    <source>
        <dbReference type="EMBL" id="CAD7392896.1"/>
    </source>
</evidence>
<sequence>MFETVLLLYFVPAFLYCLYNNLAFVNLSAFDPTTYYLLLQFRVVVTGIVFQLKCLTSTSSLLKNTSRCPNRIKLVNVVCIISVQVLFQKKLSGKQWLSLILLTVGCMVKQIDISSLYSSSTVSPTAHSNSPWEFHLSVNALLILVQTICSCCAGVFNEYLLKGEGANVNIYIQNMFMYINSIVCNAGILLIKGDLYDAFTPEALSSVFAYKVIIIMFNNAAIGIITSFFLKNLNSILKTFASALELMFTAVLCWLLFGIPIYANTVIAISIVSYAVILYSQNPVVNKIKGNTPSEMKPFLSKNGPENV</sequence>
<name>A0A7R9CA04_TIMCR</name>
<dbReference type="GO" id="GO:0015165">
    <property type="term" value="F:pyrimidine nucleotide-sugar transmembrane transporter activity"/>
    <property type="evidence" value="ECO:0007669"/>
    <property type="project" value="InterPro"/>
</dbReference>
<keyword evidence="3 6" id="KW-0812">Transmembrane</keyword>
<protein>
    <submittedName>
        <fullName evidence="7">Uncharacterized protein</fullName>
    </submittedName>
</protein>
<dbReference type="EMBL" id="OC316605">
    <property type="protein sequence ID" value="CAD7392896.1"/>
    <property type="molecule type" value="Genomic_DNA"/>
</dbReference>
<reference evidence="7" key="1">
    <citation type="submission" date="2020-11" db="EMBL/GenBank/DDBJ databases">
        <authorList>
            <person name="Tran Van P."/>
        </authorList>
    </citation>
    <scope>NUCLEOTIDE SEQUENCE</scope>
</reference>
<evidence type="ECO:0000256" key="4">
    <source>
        <dbReference type="ARBA" id="ARBA00022989"/>
    </source>
</evidence>
<evidence type="ECO:0000256" key="6">
    <source>
        <dbReference type="SAM" id="Phobius"/>
    </source>
</evidence>
<feature type="transmembrane region" description="Helical" evidence="6">
    <location>
        <begin position="208"/>
        <end position="230"/>
    </location>
</feature>
<evidence type="ECO:0000256" key="1">
    <source>
        <dbReference type="ARBA" id="ARBA00004141"/>
    </source>
</evidence>
<keyword evidence="5 6" id="KW-0472">Membrane</keyword>
<dbReference type="InterPro" id="IPR007271">
    <property type="entry name" value="Nuc_sug_transpt"/>
</dbReference>
<dbReference type="PANTHER" id="PTHR10231">
    <property type="entry name" value="NUCLEOTIDE-SUGAR TRANSMEMBRANE TRANSPORTER"/>
    <property type="match status" value="1"/>
</dbReference>
<evidence type="ECO:0000256" key="2">
    <source>
        <dbReference type="ARBA" id="ARBA00022597"/>
    </source>
</evidence>
<keyword evidence="4 6" id="KW-1133">Transmembrane helix</keyword>